<sequence length="274" mass="29394">MPSWNIHTGLVEHVLAPGDAATLGIRDANLFLFGNLVPDIYVGYMAPDVSHTLRYIDTHYGQPTHIPVPEVGRFWDDWVAPAIPQGGVDDVVLGAWAHLLADNRYNACVRTFNEARSIPSGERTRIAKQGDFDLFGHSLGISSTVEVTPALVAAAARFPQYAVEAADVARAAAADRAIVEAARRPPERTTYELLPRDLIQEVFDSVVAETRAGLAAYTAALREAGFDPSAPAPELPLHRPDLWVGPEPAIRFAGDPQAGAAVNDPVEGAGAHAR</sequence>
<dbReference type="AlphaFoldDB" id="A0AAV5B622"/>
<gene>
    <name evidence="2" type="ORF">ATOP_15140</name>
</gene>
<evidence type="ECO:0008006" key="4">
    <source>
        <dbReference type="Google" id="ProtNLM"/>
    </source>
</evidence>
<comment type="caution">
    <text evidence="2">The sequence shown here is derived from an EMBL/GenBank/DDBJ whole genome shotgun (WGS) entry which is preliminary data.</text>
</comment>
<accession>A0AAV5B622</accession>
<feature type="region of interest" description="Disordered" evidence="1">
    <location>
        <begin position="255"/>
        <end position="274"/>
    </location>
</feature>
<keyword evidence="3" id="KW-1185">Reference proteome</keyword>
<evidence type="ECO:0000256" key="1">
    <source>
        <dbReference type="SAM" id="MobiDB-lite"/>
    </source>
</evidence>
<evidence type="ECO:0000313" key="3">
    <source>
        <dbReference type="Proteomes" id="UP001055025"/>
    </source>
</evidence>
<proteinExistence type="predicted"/>
<dbReference type="RefSeq" id="WP_135978296.1">
    <property type="nucleotide sequence ID" value="NZ_BQKC01000001.1"/>
</dbReference>
<protein>
    <recommendedName>
        <fullName evidence="4">Zinc dependent phospholipase C</fullName>
    </recommendedName>
</protein>
<organism evidence="2 3">
    <name type="scientific">Granulimonas faecalis</name>
    <dbReference type="NCBI Taxonomy" id="2894155"/>
    <lineage>
        <taxon>Bacteria</taxon>
        <taxon>Bacillati</taxon>
        <taxon>Actinomycetota</taxon>
        <taxon>Coriobacteriia</taxon>
        <taxon>Coriobacteriales</taxon>
        <taxon>Kribbibacteriaceae</taxon>
        <taxon>Granulimonas</taxon>
    </lineage>
</organism>
<reference evidence="2" key="1">
    <citation type="journal article" date="2022" name="Int. J. Syst. Evol. Microbiol.">
        <title>Granulimonas faecalis gen. nov., sp. nov., and Leptogranulimonas caecicola gen. nov., sp. nov., novel lactate-producing Atopobiaceae bacteria isolated from mouse intestines, and an emended description of the family Atopobiaceae.</title>
        <authorList>
            <person name="Morinaga K."/>
            <person name="Kusada H."/>
            <person name="Sakamoto S."/>
            <person name="Murakami T."/>
            <person name="Toyoda A."/>
            <person name="Mori H."/>
            <person name="Meng X.Y."/>
            <person name="Takashino M."/>
            <person name="Murotomi K."/>
            <person name="Tamaki H."/>
        </authorList>
    </citation>
    <scope>NUCLEOTIDE SEQUENCE</scope>
    <source>
        <strain evidence="2">OPF53</strain>
    </source>
</reference>
<name>A0AAV5B622_9ACTN</name>
<dbReference type="EMBL" id="BQKC01000001">
    <property type="protein sequence ID" value="GJM55859.1"/>
    <property type="molecule type" value="Genomic_DNA"/>
</dbReference>
<dbReference type="Proteomes" id="UP001055025">
    <property type="component" value="Unassembled WGS sequence"/>
</dbReference>
<evidence type="ECO:0000313" key="2">
    <source>
        <dbReference type="EMBL" id="GJM55859.1"/>
    </source>
</evidence>